<reference evidence="1" key="1">
    <citation type="submission" date="2017-03" db="EMBL/GenBank/DDBJ databases">
        <title>The mitochondrial genome of the carnivorous plant Utricularia reniformis (Lentibulariaceae): structure, comparative analysis and evolutionary landmarks.</title>
        <authorList>
            <person name="Silva S.R."/>
            <person name="Alvarenga D.O."/>
            <person name="Michael T.P."/>
            <person name="Miranda V.F.O."/>
            <person name="Varani A.M."/>
        </authorList>
    </citation>
    <scope>NUCLEOTIDE SEQUENCE</scope>
</reference>
<gene>
    <name evidence="1" type="ORF">AEK19_MT0182</name>
</gene>
<dbReference type="AlphaFoldDB" id="A0A1Y0AZ95"/>
<keyword evidence="1" id="KW-0496">Mitochondrion</keyword>
<protein>
    <submittedName>
        <fullName evidence="1">Uncharacterized protein</fullName>
    </submittedName>
</protein>
<dbReference type="EMBL" id="KY774314">
    <property type="protein sequence ID" value="ART30464.1"/>
    <property type="molecule type" value="Genomic_DNA"/>
</dbReference>
<sequence>MLDRWARSSRRGRRRRLRVIRGSRRRCRSRGQGMRSLDCIEQDIINRSCRMRGGRIDGIELPSTFSLFLFQLGLDMRSARLIYRPRVY</sequence>
<proteinExistence type="predicted"/>
<name>A0A1Y0AZ95_9LAMI</name>
<accession>A0A1Y0AZ95</accession>
<evidence type="ECO:0000313" key="1">
    <source>
        <dbReference type="EMBL" id="ART30464.1"/>
    </source>
</evidence>
<organism evidence="1">
    <name type="scientific">Utricularia reniformis</name>
    <dbReference type="NCBI Taxonomy" id="192314"/>
    <lineage>
        <taxon>Eukaryota</taxon>
        <taxon>Viridiplantae</taxon>
        <taxon>Streptophyta</taxon>
        <taxon>Embryophyta</taxon>
        <taxon>Tracheophyta</taxon>
        <taxon>Spermatophyta</taxon>
        <taxon>Magnoliopsida</taxon>
        <taxon>eudicotyledons</taxon>
        <taxon>Gunneridae</taxon>
        <taxon>Pentapetalae</taxon>
        <taxon>asterids</taxon>
        <taxon>lamiids</taxon>
        <taxon>Lamiales</taxon>
        <taxon>Lentibulariaceae</taxon>
        <taxon>Utricularia</taxon>
    </lineage>
</organism>
<geneLocation type="mitochondrion" evidence="1"/>